<proteinExistence type="predicted"/>
<reference evidence="2" key="1">
    <citation type="submission" date="2016-10" db="EMBL/GenBank/DDBJ databases">
        <title>Uncovering the secondary metabolism of Penicillium species provides insights into the evolution of 6-MSA pathways.</title>
        <authorList>
            <person name="Nielsen J.C."/>
            <person name="Nielsen J."/>
        </authorList>
    </citation>
    <scope>NUCLEOTIDE SEQUENCE [LARGE SCALE GENOMIC DNA]</scope>
    <source>
        <strain evidence="2">IBT 13039</strain>
    </source>
</reference>
<evidence type="ECO:0000313" key="2">
    <source>
        <dbReference type="EMBL" id="OQE65452.1"/>
    </source>
</evidence>
<protein>
    <submittedName>
        <fullName evidence="2">Uncharacterized protein</fullName>
    </submittedName>
</protein>
<reference evidence="3" key="2">
    <citation type="journal article" date="2017" name="Nat. Microbiol.">
        <title>Global analysis of biosynthetic gene clusters reveals vast potential of secondary metabolite production in Penicillium species.</title>
        <authorList>
            <person name="Nielsen J.C."/>
            <person name="Grijseels S."/>
            <person name="Prigent S."/>
            <person name="Ji B."/>
            <person name="Dainat J."/>
            <person name="Nielsen K.F."/>
            <person name="Frisvad J.C."/>
            <person name="Workman M."/>
            <person name="Nielsen J."/>
        </authorList>
    </citation>
    <scope>NUCLEOTIDE SEQUENCE [LARGE SCALE GENOMIC DNA]</scope>
    <source>
        <strain evidence="3">IBT 13039</strain>
    </source>
</reference>
<dbReference type="Proteomes" id="UP000191691">
    <property type="component" value="Unassembled WGS sequence"/>
</dbReference>
<dbReference type="EMBL" id="MOOB01000208">
    <property type="protein sequence ID" value="OQE65452.1"/>
    <property type="molecule type" value="Genomic_DNA"/>
</dbReference>
<comment type="caution">
    <text evidence="2">The sequence shown here is derived from an EMBL/GenBank/DDBJ whole genome shotgun (WGS) entry which is preliminary data.</text>
</comment>
<evidence type="ECO:0000313" key="3">
    <source>
        <dbReference type="Proteomes" id="UP000191691"/>
    </source>
</evidence>
<accession>A0A1V6WRJ5</accession>
<dbReference type="AlphaFoldDB" id="A0A1V6WRJ5"/>
<gene>
    <name evidence="2" type="ORF">PENNAL_c0208G05703</name>
    <name evidence="1" type="ORF">PENNAL_c0468G06540</name>
</gene>
<feature type="non-terminal residue" evidence="2">
    <location>
        <position position="29"/>
    </location>
</feature>
<sequence length="29" mass="3505">MRLQDWFDAARDEIILEDHADDDKPAFRD</sequence>
<organism evidence="2 3">
    <name type="scientific">Penicillium nalgiovense</name>
    <dbReference type="NCBI Taxonomy" id="60175"/>
    <lineage>
        <taxon>Eukaryota</taxon>
        <taxon>Fungi</taxon>
        <taxon>Dikarya</taxon>
        <taxon>Ascomycota</taxon>
        <taxon>Pezizomycotina</taxon>
        <taxon>Eurotiomycetes</taxon>
        <taxon>Eurotiomycetidae</taxon>
        <taxon>Eurotiales</taxon>
        <taxon>Aspergillaceae</taxon>
        <taxon>Penicillium</taxon>
    </lineage>
</organism>
<keyword evidence="3" id="KW-1185">Reference proteome</keyword>
<name>A0A1V6WRJ5_PENNA</name>
<dbReference type="EMBL" id="MOOB01000468">
    <property type="protein sequence ID" value="OQE53381.1"/>
    <property type="molecule type" value="Genomic_DNA"/>
</dbReference>
<evidence type="ECO:0000313" key="1">
    <source>
        <dbReference type="EMBL" id="OQE53381.1"/>
    </source>
</evidence>